<keyword evidence="2" id="KW-0408">Iron</keyword>
<dbReference type="GO" id="GO:0016705">
    <property type="term" value="F:oxidoreductase activity, acting on paired donors, with incorporation or reduction of molecular oxygen"/>
    <property type="evidence" value="ECO:0007669"/>
    <property type="project" value="InterPro"/>
</dbReference>
<evidence type="ECO:0000313" key="3">
    <source>
        <dbReference type="EMBL" id="SJN18977.1"/>
    </source>
</evidence>
<name>A0A1R4IGL6_9ACTN</name>
<evidence type="ECO:0000256" key="2">
    <source>
        <dbReference type="RuleBase" id="RU000461"/>
    </source>
</evidence>
<dbReference type="CDD" id="cd00302">
    <property type="entry name" value="cytochrome_P450"/>
    <property type="match status" value="1"/>
</dbReference>
<keyword evidence="2" id="KW-0560">Oxidoreductase</keyword>
<dbReference type="InterPro" id="IPR001128">
    <property type="entry name" value="Cyt_P450"/>
</dbReference>
<dbReference type="OrthoDB" id="54272at2"/>
<dbReference type="EMBL" id="FUKQ01000007">
    <property type="protein sequence ID" value="SJN18977.1"/>
    <property type="molecule type" value="Genomic_DNA"/>
</dbReference>
<keyword evidence="2" id="KW-0349">Heme</keyword>
<reference evidence="3 4" key="1">
    <citation type="submission" date="2017-02" db="EMBL/GenBank/DDBJ databases">
        <authorList>
            <person name="Peterson S.W."/>
        </authorList>
    </citation>
    <scope>NUCLEOTIDE SEQUENCE [LARGE SCALE GENOMIC DNA]</scope>
    <source>
        <strain evidence="3 4">LSP_Lj1</strain>
    </source>
</reference>
<evidence type="ECO:0000256" key="1">
    <source>
        <dbReference type="ARBA" id="ARBA00010617"/>
    </source>
</evidence>
<dbReference type="PROSITE" id="PS00086">
    <property type="entry name" value="CYTOCHROME_P450"/>
    <property type="match status" value="1"/>
</dbReference>
<comment type="similarity">
    <text evidence="1 2">Belongs to the cytochrome P450 family.</text>
</comment>
<organism evidence="3 4">
    <name type="scientific">Luteococcus japonicus LSP_Lj1</name>
    <dbReference type="NCBI Taxonomy" id="1255658"/>
    <lineage>
        <taxon>Bacteria</taxon>
        <taxon>Bacillati</taxon>
        <taxon>Actinomycetota</taxon>
        <taxon>Actinomycetes</taxon>
        <taxon>Propionibacteriales</taxon>
        <taxon>Propionibacteriaceae</taxon>
        <taxon>Luteococcus</taxon>
    </lineage>
</organism>
<dbReference type="InterPro" id="IPR017972">
    <property type="entry name" value="Cyt_P450_CS"/>
</dbReference>
<keyword evidence="4" id="KW-1185">Reference proteome</keyword>
<sequence length="410" mass="45598">MSQTGCPIGHNTRKSNYPGETLEGGVDVVDGVWQVRDMGVAREVLRSRETTQAGFNAEAINMGRLRKPILYADGEGHRKQRATIARYFAPKTVDSNYHELMEGYADQLVDEFRTSGSCDLSQLTLRYSVVVAAQVVGLTDSDTDAMGRRLERFFANPAIPPSQEGTSEKPTLRSRFSSIRMATLGQGPMLLFHFKDVRPAIKARKAKRSDDVISHLIDEGYTDLEILIECVTYAAAGMVTTREYIGMATWRLLEDEELRSRYLNAPDKAGRYEVLLEILRLEPIVGHLYRRMQAPLEVSVDGQTRTIPKGALVDIHIRNANADPAIAGDDALQLCPGRELPPRVGKEVVSFGDGGHKCPGNSLAIQEADVLLQRLLRLPVKLATKPGIEWDELIKGYEVRNIRLVLDRDA</sequence>
<dbReference type="Gene3D" id="1.10.630.10">
    <property type="entry name" value="Cytochrome P450"/>
    <property type="match status" value="1"/>
</dbReference>
<evidence type="ECO:0000313" key="4">
    <source>
        <dbReference type="Proteomes" id="UP000188342"/>
    </source>
</evidence>
<dbReference type="Proteomes" id="UP000188342">
    <property type="component" value="Unassembled WGS sequence"/>
</dbReference>
<dbReference type="Pfam" id="PF00067">
    <property type="entry name" value="p450"/>
    <property type="match status" value="1"/>
</dbReference>
<dbReference type="PANTHER" id="PTHR46696">
    <property type="entry name" value="P450, PUTATIVE (EUROFUNG)-RELATED"/>
    <property type="match status" value="1"/>
</dbReference>
<gene>
    <name evidence="3" type="ORF">FM114_01745</name>
</gene>
<dbReference type="AlphaFoldDB" id="A0A1R4IGL6"/>
<dbReference type="SUPFAM" id="SSF48264">
    <property type="entry name" value="Cytochrome P450"/>
    <property type="match status" value="1"/>
</dbReference>
<keyword evidence="2" id="KW-0479">Metal-binding</keyword>
<dbReference type="GO" id="GO:0004497">
    <property type="term" value="F:monooxygenase activity"/>
    <property type="evidence" value="ECO:0007669"/>
    <property type="project" value="UniProtKB-KW"/>
</dbReference>
<protein>
    <submittedName>
        <fullName evidence="3">Putative cytochrome P450 hydroxylase</fullName>
    </submittedName>
</protein>
<keyword evidence="2" id="KW-0503">Monooxygenase</keyword>
<dbReference type="GO" id="GO:0020037">
    <property type="term" value="F:heme binding"/>
    <property type="evidence" value="ECO:0007669"/>
    <property type="project" value="InterPro"/>
</dbReference>
<dbReference type="PANTHER" id="PTHR46696:SF1">
    <property type="entry name" value="CYTOCHROME P450 YJIB-RELATED"/>
    <property type="match status" value="1"/>
</dbReference>
<dbReference type="RefSeq" id="WP_094763480.1">
    <property type="nucleotide sequence ID" value="NZ_FUKQ01000007.1"/>
</dbReference>
<dbReference type="STRING" id="1255658.FM114_01745"/>
<dbReference type="InterPro" id="IPR036396">
    <property type="entry name" value="Cyt_P450_sf"/>
</dbReference>
<accession>A0A1R4IGL6</accession>
<dbReference type="GO" id="GO:0005506">
    <property type="term" value="F:iron ion binding"/>
    <property type="evidence" value="ECO:0007669"/>
    <property type="project" value="InterPro"/>
</dbReference>
<proteinExistence type="inferred from homology"/>